<feature type="domain" description="UFSP1/2/DUB catalytic" evidence="3">
    <location>
        <begin position="31"/>
        <end position="220"/>
    </location>
</feature>
<dbReference type="PANTHER" id="PTHR48153">
    <property type="entry name" value="UFM1-SPECIFIC PROTEASE 2"/>
    <property type="match status" value="1"/>
</dbReference>
<dbReference type="AlphaFoldDB" id="A0A8K0NYH8"/>
<dbReference type="OrthoDB" id="417506at2759"/>
<proteinExistence type="inferred from homology"/>
<reference evidence="4" key="2">
    <citation type="submission" date="2017-10" db="EMBL/GenBank/DDBJ databases">
        <title>Ladona fulva Genome sequencing and assembly.</title>
        <authorList>
            <person name="Murali S."/>
            <person name="Richards S."/>
            <person name="Bandaranaike D."/>
            <person name="Bellair M."/>
            <person name="Blankenburg K."/>
            <person name="Chao H."/>
            <person name="Dinh H."/>
            <person name="Doddapaneni H."/>
            <person name="Dugan-Rocha S."/>
            <person name="Elkadiri S."/>
            <person name="Gnanaolivu R."/>
            <person name="Hernandez B."/>
            <person name="Skinner E."/>
            <person name="Javaid M."/>
            <person name="Lee S."/>
            <person name="Li M."/>
            <person name="Ming W."/>
            <person name="Munidasa M."/>
            <person name="Muniz J."/>
            <person name="Nguyen L."/>
            <person name="Hughes D."/>
            <person name="Osuji N."/>
            <person name="Pu L.-L."/>
            <person name="Puazo M."/>
            <person name="Qu C."/>
            <person name="Quiroz J."/>
            <person name="Raj R."/>
            <person name="Weissenberger G."/>
            <person name="Xin Y."/>
            <person name="Zou X."/>
            <person name="Han Y."/>
            <person name="Worley K."/>
            <person name="Muzny D."/>
            <person name="Gibbs R."/>
        </authorList>
    </citation>
    <scope>NUCLEOTIDE SEQUENCE</scope>
    <source>
        <strain evidence="4">Sampled in the wild</strain>
    </source>
</reference>
<dbReference type="SUPFAM" id="SSF54001">
    <property type="entry name" value="Cysteine proteinases"/>
    <property type="match status" value="1"/>
</dbReference>
<comment type="caution">
    <text evidence="4">The sequence shown here is derived from an EMBL/GenBank/DDBJ whole genome shotgun (WGS) entry which is preliminary data.</text>
</comment>
<organism evidence="4 5">
    <name type="scientific">Ladona fulva</name>
    <name type="common">Scarce chaser dragonfly</name>
    <name type="synonym">Libellula fulva</name>
    <dbReference type="NCBI Taxonomy" id="123851"/>
    <lineage>
        <taxon>Eukaryota</taxon>
        <taxon>Metazoa</taxon>
        <taxon>Ecdysozoa</taxon>
        <taxon>Arthropoda</taxon>
        <taxon>Hexapoda</taxon>
        <taxon>Insecta</taxon>
        <taxon>Pterygota</taxon>
        <taxon>Palaeoptera</taxon>
        <taxon>Odonata</taxon>
        <taxon>Epiprocta</taxon>
        <taxon>Anisoptera</taxon>
        <taxon>Libelluloidea</taxon>
        <taxon>Libellulidae</taxon>
        <taxon>Ladona</taxon>
    </lineage>
</organism>
<dbReference type="EMBL" id="KZ308279">
    <property type="protein sequence ID" value="KAG8226402.1"/>
    <property type="molecule type" value="Genomic_DNA"/>
</dbReference>
<dbReference type="Proteomes" id="UP000792457">
    <property type="component" value="Unassembled WGS sequence"/>
</dbReference>
<dbReference type="Pfam" id="PF07910">
    <property type="entry name" value="Peptidase_C78"/>
    <property type="match status" value="1"/>
</dbReference>
<evidence type="ECO:0000313" key="4">
    <source>
        <dbReference type="EMBL" id="KAG8226402.1"/>
    </source>
</evidence>
<name>A0A8K0NYH8_LADFU</name>
<keyword evidence="5" id="KW-1185">Reference proteome</keyword>
<sequence length="228" mass="25828">MYVIVMSPINYSDSLLKNVHDNLAPPTQSGKTYLISGDYLYYHYGCDGFDDRGWGCGYRTLQMIISWIIPQLPNTPVSKAPDIPSIQKILVSMEDKPSKFYGSRDWIGSYEVCLVVDELFGIPSKITHVTKDETINQHLPMLKQHFTNFGSPVMIGGDMDCSSKGVVGIHYASDDSEAYLLIVDPHFVGVAKSVDELQRNDWVKWYSSEDFMKSSFYNICQPQIKSRT</sequence>
<comment type="similarity">
    <text evidence="1">Belongs to the peptidase C78 family.</text>
</comment>
<dbReference type="GO" id="GO:0071567">
    <property type="term" value="F:deUFMylase activity"/>
    <property type="evidence" value="ECO:0007669"/>
    <property type="project" value="UniProtKB-ARBA"/>
</dbReference>
<evidence type="ECO:0000259" key="3">
    <source>
        <dbReference type="Pfam" id="PF07910"/>
    </source>
</evidence>
<evidence type="ECO:0000256" key="1">
    <source>
        <dbReference type="ARBA" id="ARBA00008552"/>
    </source>
</evidence>
<keyword evidence="2" id="KW-0378">Hydrolase</keyword>
<reference evidence="4" key="1">
    <citation type="submission" date="2013-04" db="EMBL/GenBank/DDBJ databases">
        <authorList>
            <person name="Qu J."/>
            <person name="Murali S.C."/>
            <person name="Bandaranaike D."/>
            <person name="Bellair M."/>
            <person name="Blankenburg K."/>
            <person name="Chao H."/>
            <person name="Dinh H."/>
            <person name="Doddapaneni H."/>
            <person name="Downs B."/>
            <person name="Dugan-Rocha S."/>
            <person name="Elkadiri S."/>
            <person name="Gnanaolivu R.D."/>
            <person name="Hernandez B."/>
            <person name="Javaid M."/>
            <person name="Jayaseelan J.C."/>
            <person name="Lee S."/>
            <person name="Li M."/>
            <person name="Ming W."/>
            <person name="Munidasa M."/>
            <person name="Muniz J."/>
            <person name="Nguyen L."/>
            <person name="Ongeri F."/>
            <person name="Osuji N."/>
            <person name="Pu L.-L."/>
            <person name="Puazo M."/>
            <person name="Qu C."/>
            <person name="Quiroz J."/>
            <person name="Raj R."/>
            <person name="Weissenberger G."/>
            <person name="Xin Y."/>
            <person name="Zou X."/>
            <person name="Han Y."/>
            <person name="Richards S."/>
            <person name="Worley K."/>
            <person name="Muzny D."/>
            <person name="Gibbs R."/>
        </authorList>
    </citation>
    <scope>NUCLEOTIDE SEQUENCE</scope>
    <source>
        <strain evidence="4">Sampled in the wild</strain>
    </source>
</reference>
<evidence type="ECO:0000256" key="2">
    <source>
        <dbReference type="ARBA" id="ARBA00022801"/>
    </source>
</evidence>
<dbReference type="InterPro" id="IPR038765">
    <property type="entry name" value="Papain-like_cys_pep_sf"/>
</dbReference>
<gene>
    <name evidence="4" type="ORF">J437_LFUL011940</name>
</gene>
<evidence type="ECO:0000313" key="5">
    <source>
        <dbReference type="Proteomes" id="UP000792457"/>
    </source>
</evidence>
<accession>A0A8K0NYH8</accession>
<dbReference type="PANTHER" id="PTHR48153:SF3">
    <property type="entry name" value="INACTIVE UFM1-SPECIFIC PROTEASE 1"/>
    <property type="match status" value="1"/>
</dbReference>
<dbReference type="Gene3D" id="3.90.70.130">
    <property type="match status" value="1"/>
</dbReference>
<protein>
    <recommendedName>
        <fullName evidence="3">UFSP1/2/DUB catalytic domain-containing protein</fullName>
    </recommendedName>
</protein>
<dbReference type="InterPro" id="IPR012462">
    <property type="entry name" value="UFSP1/2_DUB_cat"/>
</dbReference>